<dbReference type="PANTHER" id="PTHR16056:SF2">
    <property type="entry name" value="TESTIS-EXPRESSED PROTEIN 10"/>
    <property type="match status" value="1"/>
</dbReference>
<evidence type="ECO:0000256" key="4">
    <source>
        <dbReference type="ARBA" id="ARBA00023242"/>
    </source>
</evidence>
<comment type="similarity">
    <text evidence="3">Belongs to the IPI1/TEX10 family.</text>
</comment>
<feature type="domain" description="Pre-rRNA-processing protein Ipi1 N-terminal" evidence="5">
    <location>
        <begin position="135"/>
        <end position="242"/>
    </location>
</feature>
<keyword evidence="4" id="KW-0539">Nucleus</keyword>
<evidence type="ECO:0000259" key="5">
    <source>
        <dbReference type="Pfam" id="PF12333"/>
    </source>
</evidence>
<sequence length="927" mass="106096">MVKSKKKKEKTADFNKVKFKVGKHKPRGGNVTDTSFRTATINISAQLEVRNVPTNKRNLSLKDLLNQVNHYNATIRHEAMLGMLDLFQSHPKVMHEQLSVWIPKVFERLSDTDSVVRHSLFVCVKYAMNIFEKNEIVPFYKIMIAYICCGMTHINEGVQLDSLNILDILLTKFPEAFIPFWKKVLTNFMDLISKQSSKQTSASQSVRSTKVKTKGREMNTVVGGKLSSVKGREQILEKLYKMLKVMLTYQQSLLKKNEKCDCIDETVHVSETMETNVRICKYTIKIPEIAYIDFESWLENNDGGEKTGAESKEFDNIYHLVAIVLPVLINCWVEYDPGQLVSGFIDSNSLSSLLPGMKATIDTLDALLNLLWLSTHERDRDDFIKSNIGTFKEFYVHFVQLFFLPMQNSRSMTNNHSSSDPLKQFYIEFNFVIARIVCNLLLSSQCVLDIKQQEKCINKLGLFITDALQLKINGSDFVSQLIILVESIFLLKTKQSKSSEKNQPDKEAFDILVILKEMINIFSRVQFDSPWKIALVQFFSRIMHKEKDEQFLEKNKCDYILVSFVDLVVDNLCLLPSGLAYCNLVQECVKFIKDFFIIGNINEKTRVFTIEALTKFTEPNGGLFVHASSVTQMTAIEIVYGLFEVPLNLLKNLTSLCNDNRISIVLKKYIISLLSLCVKKKSPSIRIEEYISFIISVVTGYSFLQLQSINVSSHISWCTLTILEDGPKEPLLDFAIDQLKQIDGYMNLYSVLILPIERLLLSLQSIPLSTAQGLIKLLLNLSSWQSEFRDSKNQVESINDQVANLVSSVLLYSLSDTFKSEIAKSNKFDKDFQLLSESISLLRINKSLCCHIIKKWIQVIKDNKTNLKCVESIIEVLLFLLEEPKLRDAMKNLKTDFVSVDRFYHEVPALLKPTKLLQLLAMHVSFL</sequence>
<reference evidence="8" key="1">
    <citation type="submission" date="2025-08" db="UniProtKB">
        <authorList>
            <consortium name="RefSeq"/>
        </authorList>
    </citation>
    <scope>IDENTIFICATION</scope>
</reference>
<organism evidence="7 8">
    <name type="scientific">Hydra vulgaris</name>
    <name type="common">Hydra</name>
    <name type="synonym">Hydra attenuata</name>
    <dbReference type="NCBI Taxonomy" id="6087"/>
    <lineage>
        <taxon>Eukaryota</taxon>
        <taxon>Metazoa</taxon>
        <taxon>Cnidaria</taxon>
        <taxon>Hydrozoa</taxon>
        <taxon>Hydroidolina</taxon>
        <taxon>Anthoathecata</taxon>
        <taxon>Aplanulata</taxon>
        <taxon>Hydridae</taxon>
        <taxon>Hydra</taxon>
    </lineage>
</organism>
<dbReference type="SUPFAM" id="SSF48371">
    <property type="entry name" value="ARM repeat"/>
    <property type="match status" value="2"/>
</dbReference>
<evidence type="ECO:0000256" key="3">
    <source>
        <dbReference type="ARBA" id="ARBA00006427"/>
    </source>
</evidence>
<dbReference type="PANTHER" id="PTHR16056">
    <property type="entry name" value="REGULATOR OF MICROTUBULE DYNAMICS PROTEIN"/>
    <property type="match status" value="1"/>
</dbReference>
<proteinExistence type="inferred from homology"/>
<comment type="subcellular location">
    <subcellularLocation>
        <location evidence="1">Nucleus</location>
        <location evidence="1">Nucleolus</location>
    </subcellularLocation>
    <subcellularLocation>
        <location evidence="2">Nucleus</location>
        <location evidence="2">Nucleoplasm</location>
    </subcellularLocation>
</comment>
<evidence type="ECO:0000313" key="7">
    <source>
        <dbReference type="Proteomes" id="UP001652625"/>
    </source>
</evidence>
<dbReference type="Pfam" id="PF12333">
    <property type="entry name" value="Ipi1_N"/>
    <property type="match status" value="1"/>
</dbReference>
<evidence type="ECO:0000313" key="8">
    <source>
        <dbReference type="RefSeq" id="XP_065666452.1"/>
    </source>
</evidence>
<feature type="domain" description="TEX10-like TPR repeats" evidence="6">
    <location>
        <begin position="612"/>
        <end position="895"/>
    </location>
</feature>
<dbReference type="InterPro" id="IPR024679">
    <property type="entry name" value="Ipi1_N"/>
</dbReference>
<evidence type="ECO:0000256" key="2">
    <source>
        <dbReference type="ARBA" id="ARBA00004642"/>
    </source>
</evidence>
<protein>
    <submittedName>
        <fullName evidence="8">Testis-expressed protein 10 homolog isoform X2</fullName>
    </submittedName>
</protein>
<dbReference type="GeneID" id="100205270"/>
<dbReference type="InterPro" id="IPR011989">
    <property type="entry name" value="ARM-like"/>
</dbReference>
<dbReference type="Gene3D" id="1.25.10.10">
    <property type="entry name" value="Leucine-rich Repeat Variant"/>
    <property type="match status" value="1"/>
</dbReference>
<evidence type="ECO:0000256" key="1">
    <source>
        <dbReference type="ARBA" id="ARBA00004604"/>
    </source>
</evidence>
<accession>A0ABM4CWZ2</accession>
<evidence type="ECO:0000259" key="6">
    <source>
        <dbReference type="Pfam" id="PF25781"/>
    </source>
</evidence>
<dbReference type="RefSeq" id="XP_065666452.1">
    <property type="nucleotide sequence ID" value="XM_065810380.1"/>
</dbReference>
<dbReference type="InterPro" id="IPR016024">
    <property type="entry name" value="ARM-type_fold"/>
</dbReference>
<dbReference type="InterPro" id="IPR057949">
    <property type="entry name" value="TPR_TEX10"/>
</dbReference>
<name>A0ABM4CWZ2_HYDVU</name>
<gene>
    <name evidence="8" type="primary">LOC100205270</name>
</gene>
<dbReference type="Proteomes" id="UP001652625">
    <property type="component" value="Chromosome 11"/>
</dbReference>
<keyword evidence="7" id="KW-1185">Reference proteome</keyword>
<dbReference type="Pfam" id="PF25781">
    <property type="entry name" value="TPR_TEX10"/>
    <property type="match status" value="1"/>
</dbReference>